<evidence type="ECO:0000313" key="2">
    <source>
        <dbReference type="Proteomes" id="UP001234202"/>
    </source>
</evidence>
<proteinExistence type="predicted"/>
<dbReference type="EMBL" id="JASBWV010000009">
    <property type="protein sequence ID" value="KAJ9124749.1"/>
    <property type="molecule type" value="Genomic_DNA"/>
</dbReference>
<keyword evidence="2" id="KW-1185">Reference proteome</keyword>
<organism evidence="1 2">
    <name type="scientific">Naganishia onofrii</name>
    <dbReference type="NCBI Taxonomy" id="1851511"/>
    <lineage>
        <taxon>Eukaryota</taxon>
        <taxon>Fungi</taxon>
        <taxon>Dikarya</taxon>
        <taxon>Basidiomycota</taxon>
        <taxon>Agaricomycotina</taxon>
        <taxon>Tremellomycetes</taxon>
        <taxon>Filobasidiales</taxon>
        <taxon>Filobasidiaceae</taxon>
        <taxon>Naganishia</taxon>
    </lineage>
</organism>
<protein>
    <submittedName>
        <fullName evidence="1">Uncharacterized protein</fullName>
    </submittedName>
</protein>
<name>A0ACC2XL37_9TREE</name>
<reference evidence="1" key="1">
    <citation type="submission" date="2023-04" db="EMBL/GenBank/DDBJ databases">
        <title>Draft Genome sequencing of Naganishia species isolated from polar environments using Oxford Nanopore Technology.</title>
        <authorList>
            <person name="Leo P."/>
            <person name="Venkateswaran K."/>
        </authorList>
    </citation>
    <scope>NUCLEOTIDE SEQUENCE</scope>
    <source>
        <strain evidence="1">DBVPG 5303</strain>
    </source>
</reference>
<gene>
    <name evidence="1" type="ORF">QFC24_003117</name>
</gene>
<evidence type="ECO:0000313" key="1">
    <source>
        <dbReference type="EMBL" id="KAJ9124749.1"/>
    </source>
</evidence>
<dbReference type="Proteomes" id="UP001234202">
    <property type="component" value="Unassembled WGS sequence"/>
</dbReference>
<accession>A0ACC2XL37</accession>
<sequence length="299" mass="33426">MTSITPHDEPTFPSALTVTTVLPDSPTSILLGDSMGSIHAVKMEYDLPDWDFDMDVRPTSGKSMPRMRRWLWQEINLGKRITGIRATNEHYIATTFGPRPRIVVSQIPAMLSAFEGTSSAQPSFFQEEEKPTVLWELTKVQDAWSMDSVGNAVIVGGNHQIVYAQDIVDPVFRSIRTPGDSDALSVCQINILALFDLRFARTGPVQRYHEHVNDYRSGLGLAVDPSGTHVFAAGSDHKIRAWSILNGQPVTDVGRQADTQGQSRLLRDSYPSLINGIEVTEDNRIHILNDRQLETYMQY</sequence>
<comment type="caution">
    <text evidence="1">The sequence shown here is derived from an EMBL/GenBank/DDBJ whole genome shotgun (WGS) entry which is preliminary data.</text>
</comment>